<gene>
    <name evidence="1" type="ORF">METZ01_LOCUS92402</name>
</gene>
<organism evidence="1">
    <name type="scientific">marine metagenome</name>
    <dbReference type="NCBI Taxonomy" id="408172"/>
    <lineage>
        <taxon>unclassified sequences</taxon>
        <taxon>metagenomes</taxon>
        <taxon>ecological metagenomes</taxon>
    </lineage>
</organism>
<protein>
    <submittedName>
        <fullName evidence="1">Uncharacterized protein</fullName>
    </submittedName>
</protein>
<sequence>FYYIFCDVMFAFVVFRAVHRPK</sequence>
<feature type="non-terminal residue" evidence="1">
    <location>
        <position position="1"/>
    </location>
</feature>
<proteinExistence type="predicted"/>
<dbReference type="AlphaFoldDB" id="A0A381VID6"/>
<evidence type="ECO:0000313" key="1">
    <source>
        <dbReference type="EMBL" id="SVA39548.1"/>
    </source>
</evidence>
<dbReference type="EMBL" id="UINC01008799">
    <property type="protein sequence ID" value="SVA39548.1"/>
    <property type="molecule type" value="Genomic_DNA"/>
</dbReference>
<accession>A0A381VID6</accession>
<name>A0A381VID6_9ZZZZ</name>
<reference evidence="1" key="1">
    <citation type="submission" date="2018-05" db="EMBL/GenBank/DDBJ databases">
        <authorList>
            <person name="Lanie J.A."/>
            <person name="Ng W.-L."/>
            <person name="Kazmierczak K.M."/>
            <person name="Andrzejewski T.M."/>
            <person name="Davidsen T.M."/>
            <person name="Wayne K.J."/>
            <person name="Tettelin H."/>
            <person name="Glass J.I."/>
            <person name="Rusch D."/>
            <person name="Podicherti R."/>
            <person name="Tsui H.-C.T."/>
            <person name="Winkler M.E."/>
        </authorList>
    </citation>
    <scope>NUCLEOTIDE SEQUENCE</scope>
</reference>